<protein>
    <submittedName>
        <fullName evidence="1">Uncharacterized protein</fullName>
    </submittedName>
</protein>
<accession>C0N1S6</accession>
<dbReference type="EMBL" id="GG657883">
    <property type="protein sequence ID" value="EEF81252.1"/>
    <property type="molecule type" value="Genomic_DNA"/>
</dbReference>
<gene>
    <name evidence="1" type="ORF">MDMS009_244</name>
</gene>
<reference evidence="1 2" key="1">
    <citation type="journal article" date="2011" name="J. Bacteriol.">
        <title>Draft genome sequence of the chemolithoheterotrophic, halophilic methylotroph Methylophaga thiooxydans DMS010.</title>
        <authorList>
            <person name="Boden R."/>
            <person name="Ferriera S."/>
            <person name="Johnson J."/>
            <person name="Kelly D.P."/>
            <person name="Murrell J.C."/>
            <person name="Schafer H."/>
        </authorList>
    </citation>
    <scope>NUCLEOTIDE SEQUENCE [LARGE SCALE GENOMIC DNA]</scope>
    <source>
        <strain evidence="1 2">DMS010</strain>
    </source>
</reference>
<evidence type="ECO:0000313" key="2">
    <source>
        <dbReference type="Proteomes" id="UP000004679"/>
    </source>
</evidence>
<evidence type="ECO:0000313" key="1">
    <source>
        <dbReference type="EMBL" id="EEF81252.1"/>
    </source>
</evidence>
<organism evidence="1 2">
    <name type="scientific">Methylophaga thiooxydans DMS010</name>
    <dbReference type="NCBI Taxonomy" id="637616"/>
    <lineage>
        <taxon>Bacteria</taxon>
        <taxon>Pseudomonadati</taxon>
        <taxon>Pseudomonadota</taxon>
        <taxon>Gammaproteobacteria</taxon>
        <taxon>Thiotrichales</taxon>
        <taxon>Piscirickettsiaceae</taxon>
        <taxon>Methylophaga</taxon>
    </lineage>
</organism>
<dbReference type="AlphaFoldDB" id="C0N1S6"/>
<name>C0N1S6_9GAMM</name>
<keyword evidence="2" id="KW-1185">Reference proteome</keyword>
<proteinExistence type="predicted"/>
<dbReference type="Proteomes" id="UP000004679">
    <property type="component" value="Unassembled WGS sequence"/>
</dbReference>
<dbReference type="HOGENOM" id="CLU_3292364_0_0_6"/>
<sequence length="40" mass="4514">MPIAGCNEMIERGGYMRHFATYAKQILQSNSAKSILTILR</sequence>